<feature type="region of interest" description="Disordered" evidence="1">
    <location>
        <begin position="419"/>
        <end position="444"/>
    </location>
</feature>
<evidence type="ECO:0000313" key="2">
    <source>
        <dbReference type="EMBL" id="KAK9993606.1"/>
    </source>
</evidence>
<feature type="compositionally biased region" description="Acidic residues" evidence="1">
    <location>
        <begin position="275"/>
        <end position="324"/>
    </location>
</feature>
<gene>
    <name evidence="2" type="ORF">SO802_023309</name>
</gene>
<feature type="region of interest" description="Disordered" evidence="1">
    <location>
        <begin position="248"/>
        <end position="327"/>
    </location>
</feature>
<name>A0AAW2C5Y0_9ROSI</name>
<feature type="compositionally biased region" description="Basic and acidic residues" evidence="1">
    <location>
        <begin position="253"/>
        <end position="262"/>
    </location>
</feature>
<keyword evidence="3" id="KW-1185">Reference proteome</keyword>
<organism evidence="2 3">
    <name type="scientific">Lithocarpus litseifolius</name>
    <dbReference type="NCBI Taxonomy" id="425828"/>
    <lineage>
        <taxon>Eukaryota</taxon>
        <taxon>Viridiplantae</taxon>
        <taxon>Streptophyta</taxon>
        <taxon>Embryophyta</taxon>
        <taxon>Tracheophyta</taxon>
        <taxon>Spermatophyta</taxon>
        <taxon>Magnoliopsida</taxon>
        <taxon>eudicotyledons</taxon>
        <taxon>Gunneridae</taxon>
        <taxon>Pentapetalae</taxon>
        <taxon>rosids</taxon>
        <taxon>fabids</taxon>
        <taxon>Fagales</taxon>
        <taxon>Fagaceae</taxon>
        <taxon>Lithocarpus</taxon>
    </lineage>
</organism>
<dbReference type="AlphaFoldDB" id="A0AAW2C5Y0"/>
<proteinExistence type="predicted"/>
<comment type="caution">
    <text evidence="2">The sequence shown here is derived from an EMBL/GenBank/DDBJ whole genome shotgun (WGS) entry which is preliminary data.</text>
</comment>
<protein>
    <submittedName>
        <fullName evidence="2">Uncharacterized protein</fullName>
    </submittedName>
</protein>
<evidence type="ECO:0000313" key="3">
    <source>
        <dbReference type="Proteomes" id="UP001459277"/>
    </source>
</evidence>
<accession>A0AAW2C5Y0</accession>
<reference evidence="2 3" key="1">
    <citation type="submission" date="2024-01" db="EMBL/GenBank/DDBJ databases">
        <title>A telomere-to-telomere, gap-free genome of sweet tea (Lithocarpus litseifolius).</title>
        <authorList>
            <person name="Zhou J."/>
        </authorList>
    </citation>
    <scope>NUCLEOTIDE SEQUENCE [LARGE SCALE GENOMIC DNA]</scope>
    <source>
        <strain evidence="2">Zhou-2022a</strain>
        <tissue evidence="2">Leaf</tissue>
    </source>
</reference>
<feature type="compositionally biased region" description="Polar residues" evidence="1">
    <location>
        <begin position="424"/>
        <end position="444"/>
    </location>
</feature>
<evidence type="ECO:0000256" key="1">
    <source>
        <dbReference type="SAM" id="MobiDB-lite"/>
    </source>
</evidence>
<sequence>MIDLQDNPSHKKSNDSITMPEGEEHRNTEEPMNTQELLNTMVASQIQLMEDMNLIAQQFQNLKGSQEENKTDQNSPISENLIDTKVIAPPTRRNITNNPLPNHNLGRGPRTNCFTSEEEGEKNLPELIYDLPKCFMMTWEELMGMTFAAGKLPELKKEDTNWVPIDWANYMDPNAMTTLLGDAICNIEEEEYWEACQHALKSPYETRTDDENEEGGGGKPLMTMMTARVIIVAIAAVVTAEIVGTITDSQDSGNERGESPTDREDEDVGSFYEDQFNDDVDNYDGDIEDDAEAKDEDIEDDVEAKDEDIEDDVEAEDEDADEDAKAEGINYDEYPYRRPLDWSCITDTSSKSGSRYDKHARETLELRSFHNSELGSLTPYTKEKDDINARLSTLDRRLMIHNFRNLTLKDLEDKDERMEGNESEYFQNTSAQATKGSMTYLGSG</sequence>
<feature type="region of interest" description="Disordered" evidence="1">
    <location>
        <begin position="1"/>
        <end position="31"/>
    </location>
</feature>
<dbReference type="Proteomes" id="UP001459277">
    <property type="component" value="Unassembled WGS sequence"/>
</dbReference>
<dbReference type="EMBL" id="JAZDWU010000008">
    <property type="protein sequence ID" value="KAK9993606.1"/>
    <property type="molecule type" value="Genomic_DNA"/>
</dbReference>